<evidence type="ECO:0000256" key="4">
    <source>
        <dbReference type="ARBA" id="ARBA00022617"/>
    </source>
</evidence>
<keyword evidence="6 10" id="KW-0479">Metal-binding</keyword>
<keyword evidence="11" id="KW-0503">Monooxygenase</keyword>
<dbReference type="GO" id="GO:0005506">
    <property type="term" value="F:iron ion binding"/>
    <property type="evidence" value="ECO:0007669"/>
    <property type="project" value="InterPro"/>
</dbReference>
<evidence type="ECO:0000256" key="7">
    <source>
        <dbReference type="ARBA" id="ARBA00022989"/>
    </source>
</evidence>
<dbReference type="EMBL" id="KB099686">
    <property type="protein sequence ID" value="ELK38060.1"/>
    <property type="molecule type" value="Genomic_DNA"/>
</dbReference>
<dbReference type="GO" id="GO:0020037">
    <property type="term" value="F:heme binding"/>
    <property type="evidence" value="ECO:0007669"/>
    <property type="project" value="InterPro"/>
</dbReference>
<dbReference type="GO" id="GO:0016705">
    <property type="term" value="F:oxidoreductase activity, acting on paired donors, with incorporation or reduction of molecular oxygen"/>
    <property type="evidence" value="ECO:0007669"/>
    <property type="project" value="InterPro"/>
</dbReference>
<dbReference type="InterPro" id="IPR002401">
    <property type="entry name" value="Cyt_P450_E_grp-I"/>
</dbReference>
<proteinExistence type="inferred from homology"/>
<evidence type="ECO:0000256" key="2">
    <source>
        <dbReference type="ARBA" id="ARBA00004167"/>
    </source>
</evidence>
<accession>L5MIH1</accession>
<dbReference type="PROSITE" id="PS00086">
    <property type="entry name" value="CYTOCHROME_P450"/>
    <property type="match status" value="1"/>
</dbReference>
<dbReference type="PANTHER" id="PTHR24291">
    <property type="entry name" value="CYTOCHROME P450 FAMILY 4"/>
    <property type="match status" value="1"/>
</dbReference>
<organism evidence="14 15">
    <name type="scientific">Myotis davidii</name>
    <name type="common">David's myotis</name>
    <dbReference type="NCBI Taxonomy" id="225400"/>
    <lineage>
        <taxon>Eukaryota</taxon>
        <taxon>Metazoa</taxon>
        <taxon>Chordata</taxon>
        <taxon>Craniata</taxon>
        <taxon>Vertebrata</taxon>
        <taxon>Euteleostomi</taxon>
        <taxon>Mammalia</taxon>
        <taxon>Eutheria</taxon>
        <taxon>Laurasiatheria</taxon>
        <taxon>Chiroptera</taxon>
        <taxon>Yangochiroptera</taxon>
        <taxon>Vespertilionidae</taxon>
        <taxon>Myotis</taxon>
    </lineage>
</organism>
<feature type="compositionally biased region" description="Basic and acidic residues" evidence="12">
    <location>
        <begin position="58"/>
        <end position="67"/>
    </location>
</feature>
<dbReference type="InterPro" id="IPR036396">
    <property type="entry name" value="Cyt_P450_sf"/>
</dbReference>
<dbReference type="AlphaFoldDB" id="L5MIH1"/>
<keyword evidence="7 13" id="KW-1133">Transmembrane helix</keyword>
<keyword evidence="4 10" id="KW-0349">Heme</keyword>
<keyword evidence="11" id="KW-0560">Oxidoreductase</keyword>
<gene>
    <name evidence="14" type="ORF">MDA_GLEAN10006170</name>
</gene>
<evidence type="ECO:0000256" key="5">
    <source>
        <dbReference type="ARBA" id="ARBA00022692"/>
    </source>
</evidence>
<sequence>METSWLEMRWSRPFYLAFVLLLTLVLLQTIKLFLRRQQLLRDLRPFPGPPPLHCPTGEGKHPGAESGKRKHGVTQLFRDGDFKTIEEFVKKYPCGFPAWIGPFEVFFQIYDPDYAKTFLSRTDPKSQYLYRFLNSLLGQGLLSLNGIRWFQHRRLITPAFNFNILKSHTSVMAQSVNVMLDKWEKICGTQESVLEVFQDISLMSLDTLMKSTFSQETNCQINSTHDHYTRGITEGSEIIYNRMFSFLYHYDIIFKFSPKKRHLQKLVNNLHQYTDQIIQERRKALKDEKEHGKTGNRKFQDFLDILLSAQDEQGNSFSDADLYAEVNTFMVAGQDTIGGSLAWLLYHLAQNPEHQERCREEIMGILGDGSSITWDHLGKMTYTTMCIKETLRLCPTVLGFSRQLSQPLTFPDGRSLPAGMTVTLNIWALHHNPAIWENPQVFDPLRFAPDNYDKRHSYSFLPFSAGPRNCIGQHFAMTELKVAIAMTLLRFKITPDPTRPLIVVPKVLLKPKNGVYLFLKKIS</sequence>
<keyword evidence="5 13" id="KW-0812">Transmembrane</keyword>
<reference evidence="15" key="1">
    <citation type="journal article" date="2013" name="Science">
        <title>Comparative analysis of bat genomes provides insight into the evolution of flight and immunity.</title>
        <authorList>
            <person name="Zhang G."/>
            <person name="Cowled C."/>
            <person name="Shi Z."/>
            <person name="Huang Z."/>
            <person name="Bishop-Lilly K.A."/>
            <person name="Fang X."/>
            <person name="Wynne J.W."/>
            <person name="Xiong Z."/>
            <person name="Baker M.L."/>
            <person name="Zhao W."/>
            <person name="Tachedjian M."/>
            <person name="Zhu Y."/>
            <person name="Zhou P."/>
            <person name="Jiang X."/>
            <person name="Ng J."/>
            <person name="Yang L."/>
            <person name="Wu L."/>
            <person name="Xiao J."/>
            <person name="Feng Y."/>
            <person name="Chen Y."/>
            <person name="Sun X."/>
            <person name="Zhang Y."/>
            <person name="Marsh G.A."/>
            <person name="Crameri G."/>
            <person name="Broder C.C."/>
            <person name="Frey K.G."/>
            <person name="Wang L.F."/>
            <person name="Wang J."/>
        </authorList>
    </citation>
    <scope>NUCLEOTIDE SEQUENCE [LARGE SCALE GENOMIC DNA]</scope>
</reference>
<evidence type="ECO:0000313" key="14">
    <source>
        <dbReference type="EMBL" id="ELK38060.1"/>
    </source>
</evidence>
<dbReference type="GO" id="GO:0004497">
    <property type="term" value="F:monooxygenase activity"/>
    <property type="evidence" value="ECO:0007669"/>
    <property type="project" value="UniProtKB-KW"/>
</dbReference>
<feature type="binding site" description="axial binding residue" evidence="10">
    <location>
        <position position="470"/>
    </location>
    <ligand>
        <name>heme</name>
        <dbReference type="ChEBI" id="CHEBI:30413"/>
    </ligand>
    <ligandPart>
        <name>Fe</name>
        <dbReference type="ChEBI" id="CHEBI:18248"/>
    </ligandPart>
</feature>
<evidence type="ECO:0000256" key="12">
    <source>
        <dbReference type="SAM" id="MobiDB-lite"/>
    </source>
</evidence>
<dbReference type="InterPro" id="IPR001128">
    <property type="entry name" value="Cyt_P450"/>
</dbReference>
<evidence type="ECO:0000256" key="13">
    <source>
        <dbReference type="SAM" id="Phobius"/>
    </source>
</evidence>
<dbReference type="InterPro" id="IPR050196">
    <property type="entry name" value="Cytochrome_P450_Monoox"/>
</dbReference>
<feature type="transmembrane region" description="Helical" evidence="13">
    <location>
        <begin position="14"/>
        <end position="34"/>
    </location>
</feature>
<evidence type="ECO:0000256" key="1">
    <source>
        <dbReference type="ARBA" id="ARBA00001971"/>
    </source>
</evidence>
<dbReference type="eggNOG" id="KOG0157">
    <property type="taxonomic scope" value="Eukaryota"/>
</dbReference>
<feature type="region of interest" description="Disordered" evidence="12">
    <location>
        <begin position="50"/>
        <end position="70"/>
    </location>
</feature>
<dbReference type="InterPro" id="IPR017972">
    <property type="entry name" value="Cyt_P450_CS"/>
</dbReference>
<evidence type="ECO:0000256" key="9">
    <source>
        <dbReference type="ARBA" id="ARBA00023136"/>
    </source>
</evidence>
<protein>
    <submittedName>
        <fullName evidence="14">Cytochrome P450 4X1</fullName>
    </submittedName>
</protein>
<comment type="similarity">
    <text evidence="3 11">Belongs to the cytochrome P450 family.</text>
</comment>
<dbReference type="SUPFAM" id="SSF48264">
    <property type="entry name" value="Cytochrome P450"/>
    <property type="match status" value="1"/>
</dbReference>
<keyword evidence="8 10" id="KW-0408">Iron</keyword>
<dbReference type="Pfam" id="PF00067">
    <property type="entry name" value="p450"/>
    <property type="match status" value="1"/>
</dbReference>
<dbReference type="PRINTS" id="PR00385">
    <property type="entry name" value="P450"/>
</dbReference>
<dbReference type="Gene3D" id="1.10.630.10">
    <property type="entry name" value="Cytochrome P450"/>
    <property type="match status" value="1"/>
</dbReference>
<keyword evidence="15" id="KW-1185">Reference proteome</keyword>
<evidence type="ECO:0000256" key="3">
    <source>
        <dbReference type="ARBA" id="ARBA00010617"/>
    </source>
</evidence>
<evidence type="ECO:0000256" key="11">
    <source>
        <dbReference type="RuleBase" id="RU000461"/>
    </source>
</evidence>
<dbReference type="PANTHER" id="PTHR24291:SF63">
    <property type="entry name" value="CYTOCHROME P450 4X1-RELATED"/>
    <property type="match status" value="1"/>
</dbReference>
<comment type="subcellular location">
    <subcellularLocation>
        <location evidence="2">Membrane</location>
        <topology evidence="2">Single-pass membrane protein</topology>
    </subcellularLocation>
</comment>
<dbReference type="Proteomes" id="UP000010556">
    <property type="component" value="Unassembled WGS sequence"/>
</dbReference>
<evidence type="ECO:0000256" key="10">
    <source>
        <dbReference type="PIRSR" id="PIRSR602401-1"/>
    </source>
</evidence>
<dbReference type="PRINTS" id="PR00463">
    <property type="entry name" value="EP450I"/>
</dbReference>
<name>L5MIH1_MYODS</name>
<dbReference type="GO" id="GO:0016020">
    <property type="term" value="C:membrane"/>
    <property type="evidence" value="ECO:0007669"/>
    <property type="project" value="UniProtKB-SubCell"/>
</dbReference>
<evidence type="ECO:0000256" key="8">
    <source>
        <dbReference type="ARBA" id="ARBA00023004"/>
    </source>
</evidence>
<keyword evidence="9 13" id="KW-0472">Membrane</keyword>
<evidence type="ECO:0000313" key="15">
    <source>
        <dbReference type="Proteomes" id="UP000010556"/>
    </source>
</evidence>
<evidence type="ECO:0000256" key="6">
    <source>
        <dbReference type="ARBA" id="ARBA00022723"/>
    </source>
</evidence>
<comment type="cofactor">
    <cofactor evidence="1 10">
        <name>heme</name>
        <dbReference type="ChEBI" id="CHEBI:30413"/>
    </cofactor>
</comment>